<dbReference type="Proteomes" id="UP000886384">
    <property type="component" value="Unassembled WGS sequence"/>
</dbReference>
<dbReference type="InterPro" id="IPR007803">
    <property type="entry name" value="Asp/Arg/Pro-Hydrxlase"/>
</dbReference>
<accession>A0A7C1VPT6</accession>
<dbReference type="InterPro" id="IPR027443">
    <property type="entry name" value="IPNS-like_sf"/>
</dbReference>
<comment type="caution">
    <text evidence="2">The sequence shown here is derived from an EMBL/GenBank/DDBJ whole genome shotgun (WGS) entry which is preliminary data.</text>
</comment>
<evidence type="ECO:0000313" key="2">
    <source>
        <dbReference type="EMBL" id="HEC73682.1"/>
    </source>
</evidence>
<organism evidence="2">
    <name type="scientific">Methylophaga aminisulfidivorans</name>
    <dbReference type="NCBI Taxonomy" id="230105"/>
    <lineage>
        <taxon>Bacteria</taxon>
        <taxon>Pseudomonadati</taxon>
        <taxon>Pseudomonadota</taxon>
        <taxon>Gammaproteobacteria</taxon>
        <taxon>Thiotrichales</taxon>
        <taxon>Piscirickettsiaceae</taxon>
        <taxon>Methylophaga</taxon>
    </lineage>
</organism>
<dbReference type="EMBL" id="DRHY01000102">
    <property type="protein sequence ID" value="HEC73682.1"/>
    <property type="molecule type" value="Genomic_DNA"/>
</dbReference>
<dbReference type="Pfam" id="PF05118">
    <property type="entry name" value="Asp_Arg_Hydrox"/>
    <property type="match status" value="1"/>
</dbReference>
<dbReference type="AlphaFoldDB" id="A0A7C1VPT6"/>
<name>A0A7C1VPT6_9GAMM</name>
<protein>
    <submittedName>
        <fullName evidence="2">Aspartyl/asparaginyl beta-hydroxylase domain-containing protein</fullName>
    </submittedName>
</protein>
<dbReference type="SUPFAM" id="SSF51197">
    <property type="entry name" value="Clavaminate synthase-like"/>
    <property type="match status" value="1"/>
</dbReference>
<gene>
    <name evidence="2" type="ORF">ENI26_04820</name>
</gene>
<sequence length="332" mass="38554">MMAQTFPQFATPFVRLPFDLDVKQLQSELNNLMDMDWLEHPQGLAGNLTLPLVSVNGQYNHDFAISGQMLPTPALHHCPYIRQIMARLQVPISRTRLMLLAPGAEILKHFDAGYHWYRRVRIHIPILTHPEVIFGCADQKIHMQEGEAWCFDHRKWHWVKNNSSFPRVHLVIDTKGSPDFFSYFLSTKEYVSTESYEVKKAKSFQLEPYRFEVLEPDEIEELFTRIIGQFEQLDEPQLVIDLKTLNNNWQNTFNLYGHSIKGEKAYGELIKLLAECIDKSRLNHQAMSAYGTIITMLDRNNGPPIKAIHHGEVTYKTVYSQKEGRLISELNQ</sequence>
<dbReference type="Gene3D" id="2.60.120.330">
    <property type="entry name" value="B-lactam Antibiotic, Isopenicillin N Synthase, Chain"/>
    <property type="match status" value="1"/>
</dbReference>
<reference evidence="2" key="1">
    <citation type="journal article" date="2020" name="mSystems">
        <title>Genome- and Community-Level Interaction Insights into Carbon Utilization and Element Cycling Functions of Hydrothermarchaeota in Hydrothermal Sediment.</title>
        <authorList>
            <person name="Zhou Z."/>
            <person name="Liu Y."/>
            <person name="Xu W."/>
            <person name="Pan J."/>
            <person name="Luo Z.H."/>
            <person name="Li M."/>
        </authorList>
    </citation>
    <scope>NUCLEOTIDE SEQUENCE [LARGE SCALE GENOMIC DNA]</scope>
    <source>
        <strain evidence="2">HyVt-380</strain>
    </source>
</reference>
<feature type="domain" description="Aspartyl/asparaginy/proline hydroxylase" evidence="1">
    <location>
        <begin position="72"/>
        <end position="174"/>
    </location>
</feature>
<proteinExistence type="predicted"/>
<evidence type="ECO:0000259" key="1">
    <source>
        <dbReference type="Pfam" id="PF05118"/>
    </source>
</evidence>